<accession>A0ABX0SA29</accession>
<evidence type="ECO:0000259" key="1">
    <source>
        <dbReference type="Pfam" id="PF00561"/>
    </source>
</evidence>
<dbReference type="SUPFAM" id="SSF53474">
    <property type="entry name" value="alpha/beta-Hydrolases"/>
    <property type="match status" value="1"/>
</dbReference>
<keyword evidence="3" id="KW-1185">Reference proteome</keyword>
<sequence length="206" mass="22535">MFMDCRQRPGSHGRGLRLVICCEGNAGFYEIGCLSAPLEAGYSVLGWNHPGFGGSTGAPFPQHDADADANATDVVVKYALHRLHFPPAHVVVYGWSIGGFMVSWATTTCAATSGPLRPLPSGDVEGHRGNELLLRLLQHRYPAVMACEGLTVVTRWLRAGSLAQEAAFYARYRVDDDWCLALLRSYRAHCEDRQEDEEAWGSLSPG</sequence>
<dbReference type="Pfam" id="PF00561">
    <property type="entry name" value="Abhydrolase_1"/>
    <property type="match status" value="1"/>
</dbReference>
<dbReference type="PANTHER" id="PTHR12277">
    <property type="entry name" value="ALPHA/BETA HYDROLASE DOMAIN-CONTAINING PROTEIN"/>
    <property type="match status" value="1"/>
</dbReference>
<name>A0ABX0SA29_PONBL</name>
<dbReference type="InterPro" id="IPR000073">
    <property type="entry name" value="AB_hydrolase_1"/>
</dbReference>
<reference evidence="2" key="1">
    <citation type="submission" date="2018-05" db="EMBL/GenBank/DDBJ databases">
        <authorList>
            <person name="Pedro S.L.S."/>
            <person name="Freitas R.C."/>
            <person name="Barreto A.S."/>
            <person name="Lima A.O.S."/>
        </authorList>
    </citation>
    <scope>NUCLEOTIDE SEQUENCE</scope>
    <source>
        <strain evidence="2">BP203</strain>
        <tissue evidence="2">Muscle</tissue>
    </source>
</reference>
<evidence type="ECO:0000313" key="2">
    <source>
        <dbReference type="EMBL" id="NIG60265.1"/>
    </source>
</evidence>
<dbReference type="Gene3D" id="3.40.50.1820">
    <property type="entry name" value="alpha/beta hydrolase"/>
    <property type="match status" value="1"/>
</dbReference>
<organism evidence="2 3">
    <name type="scientific">Pontoporia blainvillei</name>
    <name type="common">Franciscana</name>
    <name type="synonym">Delphinus blainvillei</name>
    <dbReference type="NCBI Taxonomy" id="48723"/>
    <lineage>
        <taxon>Eukaryota</taxon>
        <taxon>Metazoa</taxon>
        <taxon>Chordata</taxon>
        <taxon>Craniata</taxon>
        <taxon>Vertebrata</taxon>
        <taxon>Euteleostomi</taxon>
        <taxon>Mammalia</taxon>
        <taxon>Eutheria</taxon>
        <taxon>Laurasiatheria</taxon>
        <taxon>Artiodactyla</taxon>
        <taxon>Whippomorpha</taxon>
        <taxon>Cetacea</taxon>
        <taxon>Odontoceti</taxon>
        <taxon>Pontoporiidae</taxon>
        <taxon>Pontoporia</taxon>
    </lineage>
</organism>
<evidence type="ECO:0000313" key="3">
    <source>
        <dbReference type="Proteomes" id="UP001165941"/>
    </source>
</evidence>
<feature type="domain" description="AB hydrolase-1" evidence="1">
    <location>
        <begin position="18"/>
        <end position="105"/>
    </location>
</feature>
<dbReference type="EMBL" id="PGGH01168352">
    <property type="protein sequence ID" value="NIG60265.1"/>
    <property type="molecule type" value="Genomic_DNA"/>
</dbReference>
<dbReference type="InterPro" id="IPR029058">
    <property type="entry name" value="AB_hydrolase_fold"/>
</dbReference>
<gene>
    <name evidence="2" type="ORF">BU61_7868</name>
</gene>
<dbReference type="Proteomes" id="UP001165941">
    <property type="component" value="Unassembled WGS sequence"/>
</dbReference>
<comment type="caution">
    <text evidence="2">The sequence shown here is derived from an EMBL/GenBank/DDBJ whole genome shotgun (WGS) entry which is preliminary data.</text>
</comment>
<protein>
    <submittedName>
        <fullName evidence="2">Abhydrolase domain-containing protein 16B</fullName>
    </submittedName>
</protein>
<proteinExistence type="predicted"/>
<dbReference type="PANTHER" id="PTHR12277:SF37">
    <property type="entry name" value="PROTEIN ABHD16B"/>
    <property type="match status" value="1"/>
</dbReference>